<organism evidence="2 3">
    <name type="scientific">Oryzias melastigma</name>
    <name type="common">Marine medaka</name>
    <dbReference type="NCBI Taxonomy" id="30732"/>
    <lineage>
        <taxon>Eukaryota</taxon>
        <taxon>Metazoa</taxon>
        <taxon>Chordata</taxon>
        <taxon>Craniata</taxon>
        <taxon>Vertebrata</taxon>
        <taxon>Euteleostomi</taxon>
        <taxon>Actinopterygii</taxon>
        <taxon>Neopterygii</taxon>
        <taxon>Teleostei</taxon>
        <taxon>Neoteleostei</taxon>
        <taxon>Acanthomorphata</taxon>
        <taxon>Ovalentaria</taxon>
        <taxon>Atherinomorphae</taxon>
        <taxon>Beloniformes</taxon>
        <taxon>Adrianichthyidae</taxon>
        <taxon>Oryziinae</taxon>
        <taxon>Oryzias</taxon>
    </lineage>
</organism>
<dbReference type="SUPFAM" id="SSF56672">
    <property type="entry name" value="DNA/RNA polymerases"/>
    <property type="match status" value="1"/>
</dbReference>
<reference evidence="2" key="2">
    <citation type="submission" date="2025-09" db="UniProtKB">
        <authorList>
            <consortium name="Ensembl"/>
        </authorList>
    </citation>
    <scope>IDENTIFICATION</scope>
</reference>
<protein>
    <recommendedName>
        <fullName evidence="1">Reverse transcriptase domain-containing protein</fullName>
    </recommendedName>
</protein>
<dbReference type="STRING" id="30732.ENSOMEP00000025200"/>
<feature type="domain" description="Reverse transcriptase" evidence="1">
    <location>
        <begin position="168"/>
        <end position="442"/>
    </location>
</feature>
<dbReference type="PROSITE" id="PS50878">
    <property type="entry name" value="RT_POL"/>
    <property type="match status" value="1"/>
</dbReference>
<proteinExistence type="predicted"/>
<evidence type="ECO:0000313" key="2">
    <source>
        <dbReference type="Ensembl" id="ENSOMEP00000025200.1"/>
    </source>
</evidence>
<dbReference type="Proteomes" id="UP000261560">
    <property type="component" value="Unplaced"/>
</dbReference>
<evidence type="ECO:0000259" key="1">
    <source>
        <dbReference type="PROSITE" id="PS50878"/>
    </source>
</evidence>
<evidence type="ECO:0000313" key="3">
    <source>
        <dbReference type="Proteomes" id="UP000261560"/>
    </source>
</evidence>
<sequence length="470" mass="52667">MKAKGRQLERLFRRTSLTVHKEMYATHIMQYKDLVTLTKTNYFSNLIHTNKGNSKTLFSLMYTIFQPRDTLPSHMYSSDTCNSFLAFFDNKIQTIHQHLHSPPPSPISPDSFSVSHSFSTFQLPDPSEISSLIQKSKPSTCQLDPLPTFLVKSCLSSLLPFICAIIHSSLRTGIVPSFLKTAAVKPILKKPGSDPNILSNYRPISNSPFITKILEKIVAFQLNFHLIQKYLFEPFQSGFRPSHSTETALIKITNDLLLAADSGLITILILLDLSAAFDTISHSILLHRLSSLCITSNPLRWFQSYFSHFFIQLKSFRSQSSSVSTGVPQGSVLGPLLFITYLLPLGNIFRKFNIDFHCFADDTQLYLSSKPNSSLPPPSLSSCLSEIKNWFTSNFLKLNSDKTEILLVGSKSTLSKVPSITIPVDSASVSSSPQVKSLGVILDSSLSFHNHINNVTRAAYFHLRNINRLR</sequence>
<dbReference type="PANTHER" id="PTHR33332">
    <property type="entry name" value="REVERSE TRANSCRIPTASE DOMAIN-CONTAINING PROTEIN"/>
    <property type="match status" value="1"/>
</dbReference>
<dbReference type="InterPro" id="IPR000477">
    <property type="entry name" value="RT_dom"/>
</dbReference>
<dbReference type="Ensembl" id="ENSOMET00000007741.1">
    <property type="protein sequence ID" value="ENSOMEP00000025200.1"/>
    <property type="gene ID" value="ENSOMEG00000006273.1"/>
</dbReference>
<dbReference type="CDD" id="cd01650">
    <property type="entry name" value="RT_nLTR_like"/>
    <property type="match status" value="1"/>
</dbReference>
<dbReference type="OMA" id="MYATHIM"/>
<reference evidence="2" key="1">
    <citation type="submission" date="2025-08" db="UniProtKB">
        <authorList>
            <consortium name="Ensembl"/>
        </authorList>
    </citation>
    <scope>IDENTIFICATION</scope>
</reference>
<dbReference type="InterPro" id="IPR043502">
    <property type="entry name" value="DNA/RNA_pol_sf"/>
</dbReference>
<dbReference type="AlphaFoldDB" id="A0A3B3D715"/>
<name>A0A3B3D715_ORYME</name>
<dbReference type="PaxDb" id="30732-ENSOMEP00000025200"/>
<dbReference type="Pfam" id="PF00078">
    <property type="entry name" value="RVT_1"/>
    <property type="match status" value="1"/>
</dbReference>
<keyword evidence="3" id="KW-1185">Reference proteome</keyword>
<dbReference type="GeneTree" id="ENSGT01150000286909"/>
<accession>A0A3B3D715</accession>